<comment type="caution">
    <text evidence="2">The sequence shown here is derived from an EMBL/GenBank/DDBJ whole genome shotgun (WGS) entry which is preliminary data.</text>
</comment>
<dbReference type="Proteomes" id="UP000789405">
    <property type="component" value="Unassembled WGS sequence"/>
</dbReference>
<dbReference type="EMBL" id="CAJVPY010007942">
    <property type="protein sequence ID" value="CAG8689161.1"/>
    <property type="molecule type" value="Genomic_DNA"/>
</dbReference>
<organism evidence="2 3">
    <name type="scientific">Dentiscutata erythropus</name>
    <dbReference type="NCBI Taxonomy" id="1348616"/>
    <lineage>
        <taxon>Eukaryota</taxon>
        <taxon>Fungi</taxon>
        <taxon>Fungi incertae sedis</taxon>
        <taxon>Mucoromycota</taxon>
        <taxon>Glomeromycotina</taxon>
        <taxon>Glomeromycetes</taxon>
        <taxon>Diversisporales</taxon>
        <taxon>Gigasporaceae</taxon>
        <taxon>Dentiscutata</taxon>
    </lineage>
</organism>
<accession>A0A9N9EPR1</accession>
<gene>
    <name evidence="2" type="ORF">DERYTH_LOCUS12258</name>
</gene>
<protein>
    <submittedName>
        <fullName evidence="2">1020_t:CDS:1</fullName>
    </submittedName>
</protein>
<dbReference type="AlphaFoldDB" id="A0A9N9EPR1"/>
<evidence type="ECO:0000256" key="1">
    <source>
        <dbReference type="SAM" id="MobiDB-lite"/>
    </source>
</evidence>
<feature type="non-terminal residue" evidence="2">
    <location>
        <position position="79"/>
    </location>
</feature>
<name>A0A9N9EPR1_9GLOM</name>
<feature type="region of interest" description="Disordered" evidence="1">
    <location>
        <begin position="43"/>
        <end position="79"/>
    </location>
</feature>
<sequence>STNHVAHNLEPEQVKIGEHELYDFCNKGCHMAGTLGAEALTYKKRKQDSMKTSSIDNPEFDRKNKKARTSATEEEKKFS</sequence>
<keyword evidence="3" id="KW-1185">Reference proteome</keyword>
<evidence type="ECO:0000313" key="3">
    <source>
        <dbReference type="Proteomes" id="UP000789405"/>
    </source>
</evidence>
<reference evidence="2" key="1">
    <citation type="submission" date="2021-06" db="EMBL/GenBank/DDBJ databases">
        <authorList>
            <person name="Kallberg Y."/>
            <person name="Tangrot J."/>
            <person name="Rosling A."/>
        </authorList>
    </citation>
    <scope>NUCLEOTIDE SEQUENCE</scope>
    <source>
        <strain evidence="2">MA453B</strain>
    </source>
</reference>
<evidence type="ECO:0000313" key="2">
    <source>
        <dbReference type="EMBL" id="CAG8689161.1"/>
    </source>
</evidence>
<proteinExistence type="predicted"/>